<feature type="region of interest" description="Disordered" evidence="1">
    <location>
        <begin position="1"/>
        <end position="35"/>
    </location>
</feature>
<reference evidence="2 3" key="1">
    <citation type="submission" date="2017-06" db="EMBL/GenBank/DDBJ databases">
        <authorList>
            <person name="Kim H.J."/>
            <person name="Triplett B.A."/>
        </authorList>
    </citation>
    <scope>NUCLEOTIDE SEQUENCE [LARGE SCALE GENOMIC DNA]</scope>
    <source>
        <strain evidence="2 3">CGMCC 4.5593</strain>
    </source>
</reference>
<organism evidence="2 3">
    <name type="scientific">Asanoa hainanensis</name>
    <dbReference type="NCBI Taxonomy" id="560556"/>
    <lineage>
        <taxon>Bacteria</taxon>
        <taxon>Bacillati</taxon>
        <taxon>Actinomycetota</taxon>
        <taxon>Actinomycetes</taxon>
        <taxon>Micromonosporales</taxon>
        <taxon>Micromonosporaceae</taxon>
        <taxon>Asanoa</taxon>
    </lineage>
</organism>
<evidence type="ECO:0000313" key="2">
    <source>
        <dbReference type="EMBL" id="SNT64258.1"/>
    </source>
</evidence>
<protein>
    <submittedName>
        <fullName evidence="2">Uncharacterized protein</fullName>
    </submittedName>
</protein>
<dbReference type="Proteomes" id="UP000198362">
    <property type="component" value="Unassembled WGS sequence"/>
</dbReference>
<sequence>MPAPQIGLTPGPGVSILARPTPSQTTVPRSEVGDGQPPLVFGDCVVELTRSSGGPVQRVTYGEVPCAEAKDRPEAWTVVDLTDNLRAKCPEDGRHISFTVGPLLPSSTSDYTFVCAEKL</sequence>
<keyword evidence="3" id="KW-1185">Reference proteome</keyword>
<dbReference type="EMBL" id="FZPH01000016">
    <property type="protein sequence ID" value="SNT64258.1"/>
    <property type="molecule type" value="Genomic_DNA"/>
</dbReference>
<accession>A0A239PCE4</accession>
<gene>
    <name evidence="2" type="ORF">SAMN05421812_116174</name>
</gene>
<evidence type="ECO:0000313" key="3">
    <source>
        <dbReference type="Proteomes" id="UP000198362"/>
    </source>
</evidence>
<dbReference type="AlphaFoldDB" id="A0A239PCE4"/>
<name>A0A239PCE4_9ACTN</name>
<proteinExistence type="predicted"/>
<evidence type="ECO:0000256" key="1">
    <source>
        <dbReference type="SAM" id="MobiDB-lite"/>
    </source>
</evidence>